<reference evidence="1 2" key="1">
    <citation type="submission" date="2019-09" db="EMBL/GenBank/DDBJ databases">
        <title>Draft genome sequence of Ginsengibacter sp. BR5-29.</title>
        <authorList>
            <person name="Im W.-T."/>
        </authorList>
    </citation>
    <scope>NUCLEOTIDE SEQUENCE [LARGE SCALE GENOMIC DNA]</scope>
    <source>
        <strain evidence="1 2">BR5-29</strain>
    </source>
</reference>
<accession>A0A5J5INF5</accession>
<dbReference type="EMBL" id="VYQF01000001">
    <property type="protein sequence ID" value="KAA9041517.1"/>
    <property type="molecule type" value="Genomic_DNA"/>
</dbReference>
<keyword evidence="2" id="KW-1185">Reference proteome</keyword>
<sequence>MAFQFSVYSQDVIRQVSCFDSTLKKEADSLKESFYKQGFIVVKEATMMMESEYEMPVIVPLTQGSWYQFVFIGDLSSKLYEVRMYDYNEKQVVYVKHYAQDKMANIISYSYIPKFTEYHMIKPVQVNKLKKKNVCGYIMMLKKVK</sequence>
<dbReference type="RefSeq" id="WP_150413637.1">
    <property type="nucleotide sequence ID" value="NZ_VYQF01000001.1"/>
</dbReference>
<gene>
    <name evidence="1" type="ORF">FW778_05715</name>
</gene>
<dbReference type="AlphaFoldDB" id="A0A5J5INF5"/>
<comment type="caution">
    <text evidence="1">The sequence shown here is derived from an EMBL/GenBank/DDBJ whole genome shotgun (WGS) entry which is preliminary data.</text>
</comment>
<name>A0A5J5INF5_9BACT</name>
<dbReference type="Proteomes" id="UP000326903">
    <property type="component" value="Unassembled WGS sequence"/>
</dbReference>
<evidence type="ECO:0000313" key="1">
    <source>
        <dbReference type="EMBL" id="KAA9041517.1"/>
    </source>
</evidence>
<evidence type="ECO:0000313" key="2">
    <source>
        <dbReference type="Proteomes" id="UP000326903"/>
    </source>
</evidence>
<proteinExistence type="predicted"/>
<protein>
    <submittedName>
        <fullName evidence="1">Uncharacterized protein</fullName>
    </submittedName>
</protein>
<organism evidence="1 2">
    <name type="scientific">Ginsengibacter hankyongi</name>
    <dbReference type="NCBI Taxonomy" id="2607284"/>
    <lineage>
        <taxon>Bacteria</taxon>
        <taxon>Pseudomonadati</taxon>
        <taxon>Bacteroidota</taxon>
        <taxon>Chitinophagia</taxon>
        <taxon>Chitinophagales</taxon>
        <taxon>Chitinophagaceae</taxon>
        <taxon>Ginsengibacter</taxon>
    </lineage>
</organism>